<dbReference type="Proteomes" id="UP000229600">
    <property type="component" value="Unassembled WGS sequence"/>
</dbReference>
<gene>
    <name evidence="6" type="ORF">COV59_05390</name>
</gene>
<organism evidence="6 7">
    <name type="scientific">Candidatus Magasanikbacteria bacterium CG11_big_fil_rev_8_21_14_0_20_39_34</name>
    <dbReference type="NCBI Taxonomy" id="1974653"/>
    <lineage>
        <taxon>Bacteria</taxon>
        <taxon>Candidatus Magasanikiibacteriota</taxon>
    </lineage>
</organism>
<dbReference type="GO" id="GO:0007155">
    <property type="term" value="P:cell adhesion"/>
    <property type="evidence" value="ECO:0007669"/>
    <property type="project" value="InterPro"/>
</dbReference>
<dbReference type="InterPro" id="IPR050492">
    <property type="entry name" value="Bact_metal-bind_prot9"/>
</dbReference>
<keyword evidence="3" id="KW-0732">Signal</keyword>
<evidence type="ECO:0000313" key="6">
    <source>
        <dbReference type="EMBL" id="PIR03594.1"/>
    </source>
</evidence>
<name>A0A2H0N3W9_9BACT</name>
<evidence type="ECO:0000256" key="2">
    <source>
        <dbReference type="ARBA" id="ARBA00022448"/>
    </source>
</evidence>
<feature type="transmembrane region" description="Helical" evidence="5">
    <location>
        <begin position="7"/>
        <end position="27"/>
    </location>
</feature>
<reference evidence="6 7" key="1">
    <citation type="submission" date="2017-09" db="EMBL/GenBank/DDBJ databases">
        <title>Depth-based differentiation of microbial function through sediment-hosted aquifers and enrichment of novel symbionts in the deep terrestrial subsurface.</title>
        <authorList>
            <person name="Probst A.J."/>
            <person name="Ladd B."/>
            <person name="Jarett J.K."/>
            <person name="Geller-Mcgrath D.E."/>
            <person name="Sieber C.M."/>
            <person name="Emerson J.B."/>
            <person name="Anantharaman K."/>
            <person name="Thomas B.C."/>
            <person name="Malmstrom R."/>
            <person name="Stieglmeier M."/>
            <person name="Klingl A."/>
            <person name="Woyke T."/>
            <person name="Ryan C.M."/>
            <person name="Banfield J.F."/>
        </authorList>
    </citation>
    <scope>NUCLEOTIDE SEQUENCE [LARGE SCALE GENOMIC DNA]</scope>
    <source>
        <strain evidence="6">CG11_big_fil_rev_8_21_14_0_20_39_34</strain>
    </source>
</reference>
<sequence>MVQKKKTIYKISVAVIVAIFVWGIWFFSSISDLQKSSENTFRVVASFYPYAYFAQQVGGDYVKVTNITPVGSEPHDYELTPKDIIEMENSNLLILNGSLEAWGKNMKQNLSSKNTEVLEVGENIIDHYIVEDGKNVLDPHIWLSPQYAKKIVDKIFNAYIEIDPLHKGYYQENRDLLQQKLNNLDQNYIQSLANCRQKDIITSHAAFGYMVGTYGLTQVSIAGLSPEIEPSAQELSSIVEFAKRNKIEYIFFESLASNKLSNTLAQEVGAQTLVLNPLEGLTKDEINSGEDYFTIMKKNLDQLKIALQCQ</sequence>
<dbReference type="PRINTS" id="PR00690">
    <property type="entry name" value="ADHESNFAMILY"/>
</dbReference>
<evidence type="ECO:0000313" key="7">
    <source>
        <dbReference type="Proteomes" id="UP000229600"/>
    </source>
</evidence>
<evidence type="ECO:0000256" key="1">
    <source>
        <dbReference type="ARBA" id="ARBA00011028"/>
    </source>
</evidence>
<dbReference type="Pfam" id="PF01297">
    <property type="entry name" value="ZnuA"/>
    <property type="match status" value="1"/>
</dbReference>
<keyword evidence="5" id="KW-1133">Transmembrane helix</keyword>
<dbReference type="GO" id="GO:0030001">
    <property type="term" value="P:metal ion transport"/>
    <property type="evidence" value="ECO:0007669"/>
    <property type="project" value="InterPro"/>
</dbReference>
<dbReference type="PRINTS" id="PR00691">
    <property type="entry name" value="ADHESINB"/>
</dbReference>
<keyword evidence="2 4" id="KW-0813">Transport</keyword>
<dbReference type="SUPFAM" id="SSF53807">
    <property type="entry name" value="Helical backbone' metal receptor"/>
    <property type="match status" value="1"/>
</dbReference>
<accession>A0A2H0N3W9</accession>
<keyword evidence="5" id="KW-0812">Transmembrane</keyword>
<dbReference type="Gene3D" id="3.40.50.1980">
    <property type="entry name" value="Nitrogenase molybdenum iron protein domain"/>
    <property type="match status" value="2"/>
</dbReference>
<evidence type="ECO:0000256" key="4">
    <source>
        <dbReference type="RuleBase" id="RU003512"/>
    </source>
</evidence>
<comment type="caution">
    <text evidence="6">The sequence shown here is derived from an EMBL/GenBank/DDBJ whole genome shotgun (WGS) entry which is preliminary data.</text>
</comment>
<comment type="similarity">
    <text evidence="1 4">Belongs to the bacterial solute-binding protein 9 family.</text>
</comment>
<dbReference type="PANTHER" id="PTHR42953">
    <property type="entry name" value="HIGH-AFFINITY ZINC UPTAKE SYSTEM PROTEIN ZNUA-RELATED"/>
    <property type="match status" value="1"/>
</dbReference>
<evidence type="ECO:0000256" key="3">
    <source>
        <dbReference type="ARBA" id="ARBA00022729"/>
    </source>
</evidence>
<keyword evidence="5" id="KW-0472">Membrane</keyword>
<dbReference type="PANTHER" id="PTHR42953:SF3">
    <property type="entry name" value="HIGH-AFFINITY ZINC UPTAKE SYSTEM PROTEIN ZNUA"/>
    <property type="match status" value="1"/>
</dbReference>
<dbReference type="InterPro" id="IPR006127">
    <property type="entry name" value="ZnuA-like"/>
</dbReference>
<dbReference type="EMBL" id="PCWN01000011">
    <property type="protein sequence ID" value="PIR03594.1"/>
    <property type="molecule type" value="Genomic_DNA"/>
</dbReference>
<proteinExistence type="inferred from homology"/>
<dbReference type="InterPro" id="IPR006129">
    <property type="entry name" value="AdhesinB"/>
</dbReference>
<dbReference type="InterPro" id="IPR006128">
    <property type="entry name" value="Lipoprotein_PsaA-like"/>
</dbReference>
<dbReference type="AlphaFoldDB" id="A0A2H0N3W9"/>
<evidence type="ECO:0000256" key="5">
    <source>
        <dbReference type="SAM" id="Phobius"/>
    </source>
</evidence>
<dbReference type="GO" id="GO:0046872">
    <property type="term" value="F:metal ion binding"/>
    <property type="evidence" value="ECO:0007669"/>
    <property type="project" value="InterPro"/>
</dbReference>
<protein>
    <submittedName>
        <fullName evidence="6">Zinc ABC transporter substrate-binding protein</fullName>
    </submittedName>
</protein>